<keyword evidence="9" id="KW-0472">Membrane</keyword>
<reference evidence="14" key="3">
    <citation type="submission" date="2025-09" db="UniProtKB">
        <authorList>
            <consortium name="Ensembl"/>
        </authorList>
    </citation>
    <scope>IDENTIFICATION</scope>
</reference>
<dbReference type="PANTHER" id="PTHR12441:SF14">
    <property type="entry name" value="ATP SYNTHASE-COUPLING FACTOR 6, MITOCHONDRIAL"/>
    <property type="match status" value="1"/>
</dbReference>
<evidence type="ECO:0000256" key="6">
    <source>
        <dbReference type="ARBA" id="ARBA00022792"/>
    </source>
</evidence>
<dbReference type="AlphaFoldDB" id="A0AAQ6IGB1"/>
<dbReference type="SUPFAM" id="SSF111357">
    <property type="entry name" value="Mitochondrial ATP synthase coupling factor 6"/>
    <property type="match status" value="1"/>
</dbReference>
<dbReference type="Proteomes" id="UP000265040">
    <property type="component" value="Chromosome 21"/>
</dbReference>
<evidence type="ECO:0000256" key="1">
    <source>
        <dbReference type="ARBA" id="ARBA00004273"/>
    </source>
</evidence>
<dbReference type="GO" id="GO:0045259">
    <property type="term" value="C:proton-transporting ATP synthase complex"/>
    <property type="evidence" value="ECO:0007669"/>
    <property type="project" value="UniProtKB-KW"/>
</dbReference>
<dbReference type="Ensembl" id="ENSATET00000082084.1">
    <property type="protein sequence ID" value="ENSATEP00000076390.1"/>
    <property type="gene ID" value="ENSATEG00000005206.3"/>
</dbReference>
<evidence type="ECO:0000256" key="5">
    <source>
        <dbReference type="ARBA" id="ARBA00022781"/>
    </source>
</evidence>
<keyword evidence="6" id="KW-0999">Mitochondrion inner membrane</keyword>
<evidence type="ECO:0000256" key="10">
    <source>
        <dbReference type="ARBA" id="ARBA00029863"/>
    </source>
</evidence>
<name>A0AAQ6IGB1_ANATE</name>
<dbReference type="InterPro" id="IPR008387">
    <property type="entry name" value="ATP_synth_f6_mt"/>
</dbReference>
<comment type="function">
    <text evidence="11">Subunit F6, of the mitochondrial membrane ATP synthase complex (F(1)F(0) ATP synthase or Complex V) that produces ATP from ADP in the presence of a proton gradient across the membrane which is generated by electron transport complexes of the respiratory chain. ATP synthase complex consist of a soluble F(1) head domain - the catalytic core - and a membrane F(1) domain - the membrane proton channel. These two domains are linked by a central stalk rotating inside the F(1) region and a stationary peripheral stalk. During catalysis, ATP synthesis in the catalytic domain of F(1) is coupled via a rotary mechanism of the central stalk subunits to proton translocation. In vivo, can only synthesize ATP although its ATP hydrolase activity can be activated artificially in vitro. Part of the complex F(0) domain. Part of the complex F(0) domain and the peripheric stalk, which acts as a stator to hold the catalytic alpha(3)beta(3) subcomplex and subunit a/ATP6 static relative to the rotary elements.</text>
</comment>
<evidence type="ECO:0000313" key="15">
    <source>
        <dbReference type="Proteomes" id="UP000265040"/>
    </source>
</evidence>
<evidence type="ECO:0000256" key="4">
    <source>
        <dbReference type="ARBA" id="ARBA00022547"/>
    </source>
</evidence>
<dbReference type="GeneTree" id="ENSGT00390000008902"/>
<sequence>MAASLMRIGRLGCVKCLQAGSWSTMSKAPVAVAFSTKSGSSKKLSQKNTVAHMDPIHKLFLDSIRKYSSRSQATGGLVDPGSEYEEALAEELAKVQRLYGGGDLTSFPEFKFAEPKLDEVSQK</sequence>
<proteinExistence type="inferred from homology"/>
<comment type="subcellular location">
    <subcellularLocation>
        <location evidence="1">Mitochondrion inner membrane</location>
    </subcellularLocation>
</comment>
<keyword evidence="3" id="KW-0813">Transport</keyword>
<dbReference type="PANTHER" id="PTHR12441">
    <property type="entry name" value="ATP SYNTHASE COUPLING FACTOR 6, MITOCHONDRIAL"/>
    <property type="match status" value="1"/>
</dbReference>
<keyword evidence="7" id="KW-0406">Ion transport</keyword>
<dbReference type="Pfam" id="PF05511">
    <property type="entry name" value="ATP-synt_F6"/>
    <property type="match status" value="1"/>
</dbReference>
<evidence type="ECO:0000256" key="2">
    <source>
        <dbReference type="ARBA" id="ARBA00007346"/>
    </source>
</evidence>
<reference evidence="14 15" key="1">
    <citation type="submission" date="2021-04" db="EMBL/GenBank/DDBJ databases">
        <authorList>
            <consortium name="Wellcome Sanger Institute Data Sharing"/>
        </authorList>
    </citation>
    <scope>NUCLEOTIDE SEQUENCE [LARGE SCALE GENOMIC DNA]</scope>
</reference>
<dbReference type="FunFam" id="1.10.246.110:FF:000001">
    <property type="entry name" value="ATP synthase-coupling factor 6, mitochondrial"/>
    <property type="match status" value="1"/>
</dbReference>
<comment type="similarity">
    <text evidence="2">Belongs to the eukaryotic ATPase subunit F6 family.</text>
</comment>
<dbReference type="GO" id="GO:0015078">
    <property type="term" value="F:proton transmembrane transporter activity"/>
    <property type="evidence" value="ECO:0007669"/>
    <property type="project" value="InterPro"/>
</dbReference>
<evidence type="ECO:0000256" key="13">
    <source>
        <dbReference type="ARBA" id="ARBA00073749"/>
    </source>
</evidence>
<keyword evidence="5" id="KW-0375">Hydrogen ion transport</keyword>
<evidence type="ECO:0000256" key="8">
    <source>
        <dbReference type="ARBA" id="ARBA00023128"/>
    </source>
</evidence>
<keyword evidence="4" id="KW-0138">CF(0)</keyword>
<dbReference type="InterPro" id="IPR036204">
    <property type="entry name" value="ATP_synth_f6_sf_mt"/>
</dbReference>
<evidence type="ECO:0000256" key="3">
    <source>
        <dbReference type="ARBA" id="ARBA00022448"/>
    </source>
</evidence>
<reference evidence="14" key="2">
    <citation type="submission" date="2025-08" db="UniProtKB">
        <authorList>
            <consortium name="Ensembl"/>
        </authorList>
    </citation>
    <scope>IDENTIFICATION</scope>
</reference>
<accession>A0AAQ6IGB1</accession>
<comment type="subunit">
    <text evidence="12">Component of the ATP synthase complex composed at least of ATP5F1A/subunit alpha, ATP5F1B/subunit beta, ATP5MC1/subunit c (homooctomer), MT-ATP6/subunit a, MT-ATP8/subunit 8, ATP5ME/subunit e, ATP5MF/subunit f, ATP5MG/subunit g, ATP5MK/subunit k, ATP5MJ/subunit j, ATP5F1C/subunit gamma, ATP5F1D/subunit delta, ATP5F1E/subunit epsilon, ATP5PF/subunit F6, ATP5PB/subunit b, ATP5PD/subunit d, ATP5PO/subunit OSCP. ATP synthase complex consists of a soluble F(1) head domain (subunits alpha(3) and beta(3)) - the catalytic core - and a membrane F(0) domain - the membrane proton channel (subunits c, a, 8, e, f, g, k and j). These two domains are linked by a central stalk (subunits gamma, delta, and epsilon) rotating inside the F1 region and a stationary peripheral stalk (subunits F6, b, d, and OSCP).</text>
</comment>
<keyword evidence="15" id="KW-1185">Reference proteome</keyword>
<keyword evidence="8" id="KW-0496">Mitochondrion</keyword>
<organism evidence="14 15">
    <name type="scientific">Anabas testudineus</name>
    <name type="common">Climbing perch</name>
    <name type="synonym">Anthias testudineus</name>
    <dbReference type="NCBI Taxonomy" id="64144"/>
    <lineage>
        <taxon>Eukaryota</taxon>
        <taxon>Metazoa</taxon>
        <taxon>Chordata</taxon>
        <taxon>Craniata</taxon>
        <taxon>Vertebrata</taxon>
        <taxon>Euteleostomi</taxon>
        <taxon>Actinopterygii</taxon>
        <taxon>Neopterygii</taxon>
        <taxon>Teleostei</taxon>
        <taxon>Neoteleostei</taxon>
        <taxon>Acanthomorphata</taxon>
        <taxon>Anabantaria</taxon>
        <taxon>Anabantiformes</taxon>
        <taxon>Anabantoidei</taxon>
        <taxon>Anabantidae</taxon>
        <taxon>Anabas</taxon>
    </lineage>
</organism>
<evidence type="ECO:0000256" key="9">
    <source>
        <dbReference type="ARBA" id="ARBA00023136"/>
    </source>
</evidence>
<protein>
    <recommendedName>
        <fullName evidence="13">ATP synthase peripheral stalk subunit F6, mitochondrial</fullName>
    </recommendedName>
    <alternativeName>
        <fullName evidence="10">ATP synthase peripheral stalk subunit F6</fullName>
    </alternativeName>
</protein>
<dbReference type="GO" id="GO:0005743">
    <property type="term" value="C:mitochondrial inner membrane"/>
    <property type="evidence" value="ECO:0007669"/>
    <property type="project" value="UniProtKB-SubCell"/>
</dbReference>
<evidence type="ECO:0000313" key="14">
    <source>
        <dbReference type="Ensembl" id="ENSATEP00000076390.1"/>
    </source>
</evidence>
<evidence type="ECO:0000256" key="7">
    <source>
        <dbReference type="ARBA" id="ARBA00023065"/>
    </source>
</evidence>
<dbReference type="GO" id="GO:0015986">
    <property type="term" value="P:proton motive force-driven ATP synthesis"/>
    <property type="evidence" value="ECO:0007669"/>
    <property type="project" value="InterPro"/>
</dbReference>
<evidence type="ECO:0000256" key="12">
    <source>
        <dbReference type="ARBA" id="ARBA00064647"/>
    </source>
</evidence>
<dbReference type="Gene3D" id="1.10.246.110">
    <property type="entry name" value="Mitochondrial ATP synthase-coupling factor 6"/>
    <property type="match status" value="1"/>
</dbReference>
<evidence type="ECO:0000256" key="11">
    <source>
        <dbReference type="ARBA" id="ARBA00059339"/>
    </source>
</evidence>